<feature type="domain" description="Major facilitator superfamily (MFS) profile" evidence="5">
    <location>
        <begin position="215"/>
        <end position="406"/>
    </location>
</feature>
<dbReference type="InterPro" id="IPR036259">
    <property type="entry name" value="MFS_trans_sf"/>
</dbReference>
<dbReference type="PANTHER" id="PTHR23539:SF1">
    <property type="entry name" value="MAJOR FACILITATOR SUPERFAMILY (MFS) PROFILE DOMAIN-CONTAINING PROTEIN"/>
    <property type="match status" value="1"/>
</dbReference>
<dbReference type="Proteomes" id="UP001595593">
    <property type="component" value="Unassembled WGS sequence"/>
</dbReference>
<feature type="transmembrane region" description="Helical" evidence="4">
    <location>
        <begin position="372"/>
        <end position="391"/>
    </location>
</feature>
<accession>A0ABV7GAA0</accession>
<evidence type="ECO:0000313" key="7">
    <source>
        <dbReference type="Proteomes" id="UP001595593"/>
    </source>
</evidence>
<dbReference type="RefSeq" id="WP_379599689.1">
    <property type="nucleotide sequence ID" value="NZ_JBHRTN010000029.1"/>
</dbReference>
<dbReference type="Pfam" id="PF07690">
    <property type="entry name" value="MFS_1"/>
    <property type="match status" value="1"/>
</dbReference>
<dbReference type="InterPro" id="IPR011701">
    <property type="entry name" value="MFS"/>
</dbReference>
<feature type="transmembrane region" description="Helical" evidence="4">
    <location>
        <begin position="41"/>
        <end position="62"/>
    </location>
</feature>
<sequence>MGGTRRSQRGLDWLNFFVADVQTGFGPFVAVYLASQAWTEVQIGFALSLGTLTAMLSQMPAGAIVDAARDKRRMAFLALVALAFSAVLLAAWPSTLPVYASEMLHGFASCVLNPSIAAISLALVGREALGERLGRNARFASLGGAIAAGLMGLVGTYLSPAAVFWMTAALTIPSLISLSRIRGEELRPVQATQMAGHGDARREGSIRDLLADRGILIFAGCAALFTLSNAAMLPLAGAAVTQRAGDEANLIIAACLVVPQLVVAAISPLVGRAAQQYGRRLVLIVGFSMLPVRGVLLAMVEEPAALIMVQALDGISAATLNVMLPLLAADLTRGTNRFNLCIGFFGLAVGIGGTISTTLGGAVAAWSSSADAFLMLGGIGLLCLILAWAAMPETRDQLPKDMALAQ</sequence>
<dbReference type="SUPFAM" id="SSF103473">
    <property type="entry name" value="MFS general substrate transporter"/>
    <property type="match status" value="1"/>
</dbReference>
<protein>
    <submittedName>
        <fullName evidence="6">MFS transporter</fullName>
    </submittedName>
</protein>
<feature type="transmembrane region" description="Helical" evidence="4">
    <location>
        <begin position="306"/>
        <end position="328"/>
    </location>
</feature>
<evidence type="ECO:0000256" key="2">
    <source>
        <dbReference type="ARBA" id="ARBA00022989"/>
    </source>
</evidence>
<keyword evidence="7" id="KW-1185">Reference proteome</keyword>
<feature type="transmembrane region" description="Helical" evidence="4">
    <location>
        <begin position="340"/>
        <end position="366"/>
    </location>
</feature>
<dbReference type="InterPro" id="IPR020846">
    <property type="entry name" value="MFS_dom"/>
</dbReference>
<organism evidence="6 7">
    <name type="scientific">Teichococcus globiformis</name>
    <dbReference type="NCBI Taxonomy" id="2307229"/>
    <lineage>
        <taxon>Bacteria</taxon>
        <taxon>Pseudomonadati</taxon>
        <taxon>Pseudomonadota</taxon>
        <taxon>Alphaproteobacteria</taxon>
        <taxon>Acetobacterales</taxon>
        <taxon>Roseomonadaceae</taxon>
        <taxon>Roseomonas</taxon>
    </lineage>
</organism>
<evidence type="ECO:0000256" key="1">
    <source>
        <dbReference type="ARBA" id="ARBA00022692"/>
    </source>
</evidence>
<dbReference type="PROSITE" id="PS50850">
    <property type="entry name" value="MFS"/>
    <property type="match status" value="1"/>
</dbReference>
<proteinExistence type="predicted"/>
<evidence type="ECO:0000256" key="3">
    <source>
        <dbReference type="ARBA" id="ARBA00023136"/>
    </source>
</evidence>
<feature type="transmembrane region" description="Helical" evidence="4">
    <location>
        <begin position="12"/>
        <end position="35"/>
    </location>
</feature>
<keyword evidence="3 4" id="KW-0472">Membrane</keyword>
<feature type="transmembrane region" description="Helical" evidence="4">
    <location>
        <begin position="248"/>
        <end position="269"/>
    </location>
</feature>
<feature type="transmembrane region" description="Helical" evidence="4">
    <location>
        <begin position="215"/>
        <end position="236"/>
    </location>
</feature>
<feature type="transmembrane region" description="Helical" evidence="4">
    <location>
        <begin position="137"/>
        <end position="157"/>
    </location>
</feature>
<evidence type="ECO:0000256" key="4">
    <source>
        <dbReference type="SAM" id="Phobius"/>
    </source>
</evidence>
<name>A0ABV7GAA0_9PROT</name>
<evidence type="ECO:0000259" key="5">
    <source>
        <dbReference type="PROSITE" id="PS50850"/>
    </source>
</evidence>
<feature type="transmembrane region" description="Helical" evidence="4">
    <location>
        <begin position="281"/>
        <end position="300"/>
    </location>
</feature>
<feature type="transmembrane region" description="Helical" evidence="4">
    <location>
        <begin position="104"/>
        <end position="125"/>
    </location>
</feature>
<keyword evidence="2 4" id="KW-1133">Transmembrane helix</keyword>
<dbReference type="Gene3D" id="1.20.1250.20">
    <property type="entry name" value="MFS general substrate transporter like domains"/>
    <property type="match status" value="2"/>
</dbReference>
<dbReference type="EMBL" id="JBHRTN010000029">
    <property type="protein sequence ID" value="MFC3127571.1"/>
    <property type="molecule type" value="Genomic_DNA"/>
</dbReference>
<feature type="transmembrane region" description="Helical" evidence="4">
    <location>
        <begin position="163"/>
        <end position="181"/>
    </location>
</feature>
<dbReference type="PANTHER" id="PTHR23539">
    <property type="entry name" value="MFS TRANSPORTER"/>
    <property type="match status" value="1"/>
</dbReference>
<reference evidence="7" key="1">
    <citation type="journal article" date="2019" name="Int. J. Syst. Evol. Microbiol.">
        <title>The Global Catalogue of Microorganisms (GCM) 10K type strain sequencing project: providing services to taxonomists for standard genome sequencing and annotation.</title>
        <authorList>
            <consortium name="The Broad Institute Genomics Platform"/>
            <consortium name="The Broad Institute Genome Sequencing Center for Infectious Disease"/>
            <person name="Wu L."/>
            <person name="Ma J."/>
        </authorList>
    </citation>
    <scope>NUCLEOTIDE SEQUENCE [LARGE SCALE GENOMIC DNA]</scope>
    <source>
        <strain evidence="7">KCTC 52094</strain>
    </source>
</reference>
<comment type="caution">
    <text evidence="6">The sequence shown here is derived from an EMBL/GenBank/DDBJ whole genome shotgun (WGS) entry which is preliminary data.</text>
</comment>
<gene>
    <name evidence="6" type="ORF">ACFOD4_21110</name>
</gene>
<feature type="transmembrane region" description="Helical" evidence="4">
    <location>
        <begin position="74"/>
        <end position="92"/>
    </location>
</feature>
<evidence type="ECO:0000313" key="6">
    <source>
        <dbReference type="EMBL" id="MFC3127571.1"/>
    </source>
</evidence>
<keyword evidence="1 4" id="KW-0812">Transmembrane</keyword>